<dbReference type="Proteomes" id="UP000636800">
    <property type="component" value="Chromosome 1"/>
</dbReference>
<feature type="region of interest" description="Disordered" evidence="1">
    <location>
        <begin position="144"/>
        <end position="186"/>
    </location>
</feature>
<feature type="region of interest" description="Disordered" evidence="1">
    <location>
        <begin position="1"/>
        <end position="108"/>
    </location>
</feature>
<dbReference type="PANTHER" id="PTHR47697">
    <property type="entry name" value="OS03G0340700 PROTEIN"/>
    <property type="match status" value="1"/>
</dbReference>
<feature type="compositionally biased region" description="Polar residues" evidence="1">
    <location>
        <begin position="82"/>
        <end position="93"/>
    </location>
</feature>
<dbReference type="Gene3D" id="1.25.40.10">
    <property type="entry name" value="Tetratricopeptide repeat domain"/>
    <property type="match status" value="1"/>
</dbReference>
<proteinExistence type="predicted"/>
<protein>
    <submittedName>
        <fullName evidence="2">Uncharacterized protein</fullName>
    </submittedName>
</protein>
<feature type="compositionally biased region" description="Low complexity" evidence="1">
    <location>
        <begin position="168"/>
        <end position="186"/>
    </location>
</feature>
<evidence type="ECO:0000313" key="2">
    <source>
        <dbReference type="EMBL" id="KAG0497540.1"/>
    </source>
</evidence>
<dbReference type="PANTHER" id="PTHR47697:SF1">
    <property type="entry name" value="OS03G0340700 PROTEIN"/>
    <property type="match status" value="1"/>
</dbReference>
<feature type="compositionally biased region" description="Polar residues" evidence="1">
    <location>
        <begin position="247"/>
        <end position="256"/>
    </location>
</feature>
<dbReference type="OrthoDB" id="2735536at2759"/>
<evidence type="ECO:0000256" key="1">
    <source>
        <dbReference type="SAM" id="MobiDB-lite"/>
    </source>
</evidence>
<feature type="compositionally biased region" description="Low complexity" evidence="1">
    <location>
        <begin position="48"/>
        <end position="80"/>
    </location>
</feature>
<dbReference type="AlphaFoldDB" id="A0A835RS65"/>
<reference evidence="2 3" key="1">
    <citation type="journal article" date="2020" name="Nat. Food">
        <title>A phased Vanilla planifolia genome enables genetic improvement of flavour and production.</title>
        <authorList>
            <person name="Hasing T."/>
            <person name="Tang H."/>
            <person name="Brym M."/>
            <person name="Khazi F."/>
            <person name="Huang T."/>
            <person name="Chambers A.H."/>
        </authorList>
    </citation>
    <scope>NUCLEOTIDE SEQUENCE [LARGE SCALE GENOMIC DNA]</scope>
    <source>
        <tissue evidence="2">Leaf</tissue>
    </source>
</reference>
<feature type="compositionally biased region" description="Low complexity" evidence="1">
    <location>
        <begin position="234"/>
        <end position="246"/>
    </location>
</feature>
<gene>
    <name evidence="2" type="ORF">HPP92_002231</name>
</gene>
<feature type="compositionally biased region" description="Polar residues" evidence="1">
    <location>
        <begin position="267"/>
        <end position="282"/>
    </location>
</feature>
<accession>A0A835RS65</accession>
<dbReference type="SUPFAM" id="SSF48452">
    <property type="entry name" value="TPR-like"/>
    <property type="match status" value="1"/>
</dbReference>
<comment type="caution">
    <text evidence="2">The sequence shown here is derived from an EMBL/GenBank/DDBJ whole genome shotgun (WGS) entry which is preliminary data.</text>
</comment>
<keyword evidence="3" id="KW-1185">Reference proteome</keyword>
<dbReference type="EMBL" id="JADCNL010000001">
    <property type="protein sequence ID" value="KAG0497540.1"/>
    <property type="molecule type" value="Genomic_DNA"/>
</dbReference>
<name>A0A835RS65_VANPL</name>
<dbReference type="SMART" id="SM00028">
    <property type="entry name" value="TPR"/>
    <property type="match status" value="2"/>
</dbReference>
<sequence>MNSFSGSGSQRNPSASSTPRLLRLLPVRLRHRIRSSSSARPLKDQKLNSNAASSNPRFSSSSRSTAPSSAASSLSTSPATKPSWTHQSASSAGSGLPNPPPSMIGDIFGRSWSSTVPAPAASSHVGIPSNNPNLFSDLVGSAIRHGRPSQNIPLKSTPPNNSFSMTGLSDSLPKTSKSTSSASNPSIDATGSFSSFNHSIGKTAGTASVASMKSMGGTTLNPESEDPFGSLMGSVSKPSSSNVSISAGKSSINNKGSSDDPFGAFQNPPSIQKPQQSSNNNEYFGGFQSVKMNDFGIPVSSLRSQQKPTQGGVGVDPLDMLFPSSTSSTTTAGTSSGDQPIPEMNDWDVGAEFGGHETGGTTTELEGLPPPPAGVTVMLAKTKGLDSYKQGQFADAIKWLSWTVMLLEKLGDDASSNEVLTCRASCYKKVGEYKKAIADCTKILEYDSTNVSVLLQRALLYESSEKYRLGAEDLRTVLKLDPGNRLAKVPSIG</sequence>
<feature type="compositionally biased region" description="Polar residues" evidence="1">
    <location>
        <begin position="1"/>
        <end position="19"/>
    </location>
</feature>
<dbReference type="InterPro" id="IPR019734">
    <property type="entry name" value="TPR_rpt"/>
</dbReference>
<dbReference type="InterPro" id="IPR011990">
    <property type="entry name" value="TPR-like_helical_dom_sf"/>
</dbReference>
<feature type="compositionally biased region" description="Polar residues" evidence="1">
    <location>
        <begin position="148"/>
        <end position="167"/>
    </location>
</feature>
<organism evidence="2 3">
    <name type="scientific">Vanilla planifolia</name>
    <name type="common">Vanilla</name>
    <dbReference type="NCBI Taxonomy" id="51239"/>
    <lineage>
        <taxon>Eukaryota</taxon>
        <taxon>Viridiplantae</taxon>
        <taxon>Streptophyta</taxon>
        <taxon>Embryophyta</taxon>
        <taxon>Tracheophyta</taxon>
        <taxon>Spermatophyta</taxon>
        <taxon>Magnoliopsida</taxon>
        <taxon>Liliopsida</taxon>
        <taxon>Asparagales</taxon>
        <taxon>Orchidaceae</taxon>
        <taxon>Vanilloideae</taxon>
        <taxon>Vanilleae</taxon>
        <taxon>Vanilla</taxon>
    </lineage>
</organism>
<evidence type="ECO:0000313" key="3">
    <source>
        <dbReference type="Proteomes" id="UP000636800"/>
    </source>
</evidence>
<feature type="region of interest" description="Disordered" evidence="1">
    <location>
        <begin position="214"/>
        <end position="285"/>
    </location>
</feature>